<keyword evidence="5 7" id="KW-0067">ATP-binding</keyword>
<comment type="similarity">
    <text evidence="1 7">Belongs to the aminoglycoside phosphotransferase family.</text>
</comment>
<accession>A0A074LNS5</accession>
<keyword evidence="9" id="KW-0479">Metal-binding</keyword>
<keyword evidence="9" id="KW-0460">Magnesium</keyword>
<evidence type="ECO:0000256" key="1">
    <source>
        <dbReference type="ARBA" id="ARBA00006219"/>
    </source>
</evidence>
<evidence type="ECO:0000256" key="2">
    <source>
        <dbReference type="ARBA" id="ARBA00022679"/>
    </source>
</evidence>
<keyword evidence="4 7" id="KW-0418">Kinase</keyword>
<feature type="binding site" evidence="9">
    <location>
        <position position="183"/>
    </location>
    <ligand>
        <name>Mg(2+)</name>
        <dbReference type="ChEBI" id="CHEBI:18420"/>
    </ligand>
</feature>
<evidence type="ECO:0000313" key="12">
    <source>
        <dbReference type="Proteomes" id="UP000027931"/>
    </source>
</evidence>
<protein>
    <recommendedName>
        <fullName evidence="10">Aminoglycoside phosphotransferase domain-containing protein</fullName>
    </recommendedName>
</protein>
<feature type="binding site" evidence="9">
    <location>
        <position position="198"/>
    </location>
    <ligand>
        <name>Mg(2+)</name>
        <dbReference type="ChEBI" id="CHEBI:18420"/>
    </ligand>
</feature>
<keyword evidence="2 7" id="KW-0808">Transferase</keyword>
<dbReference type="AlphaFoldDB" id="A0A074LNS5"/>
<dbReference type="InterPro" id="IPR051678">
    <property type="entry name" value="AGP_Transferase"/>
</dbReference>
<dbReference type="STRING" id="1157490.EL26_13470"/>
<organism evidence="11 12">
    <name type="scientific">Tumebacillus flagellatus</name>
    <dbReference type="NCBI Taxonomy" id="1157490"/>
    <lineage>
        <taxon>Bacteria</taxon>
        <taxon>Bacillati</taxon>
        <taxon>Bacillota</taxon>
        <taxon>Bacilli</taxon>
        <taxon>Bacillales</taxon>
        <taxon>Alicyclobacillaceae</taxon>
        <taxon>Tumebacillus</taxon>
    </lineage>
</organism>
<dbReference type="PANTHER" id="PTHR21310:SF41">
    <property type="entry name" value="3'-PHOSPHOTRANSFERASE, PUTATIVE-RELATED"/>
    <property type="match status" value="1"/>
</dbReference>
<evidence type="ECO:0000256" key="4">
    <source>
        <dbReference type="ARBA" id="ARBA00022777"/>
    </source>
</evidence>
<dbReference type="InterPro" id="IPR002575">
    <property type="entry name" value="Aminoglycoside_PTrfase"/>
</dbReference>
<dbReference type="PANTHER" id="PTHR21310">
    <property type="entry name" value="AMINOGLYCOSIDE PHOSPHOTRANSFERASE-RELATED-RELATED"/>
    <property type="match status" value="1"/>
</dbReference>
<keyword evidence="12" id="KW-1185">Reference proteome</keyword>
<evidence type="ECO:0000259" key="10">
    <source>
        <dbReference type="Pfam" id="PF01636"/>
    </source>
</evidence>
<dbReference type="GO" id="GO:0046677">
    <property type="term" value="P:response to antibiotic"/>
    <property type="evidence" value="ECO:0007669"/>
    <property type="project" value="UniProtKB-KW"/>
</dbReference>
<keyword evidence="6 7" id="KW-0046">Antibiotic resistance</keyword>
<dbReference type="CDD" id="cd05150">
    <property type="entry name" value="APH"/>
    <property type="match status" value="1"/>
</dbReference>
<evidence type="ECO:0000256" key="9">
    <source>
        <dbReference type="PIRSR" id="PIRSR000706-2"/>
    </source>
</evidence>
<dbReference type="OrthoDB" id="3806873at2"/>
<dbReference type="InterPro" id="IPR011009">
    <property type="entry name" value="Kinase-like_dom_sf"/>
</dbReference>
<feature type="domain" description="Aminoglycoside phosphotransferase" evidence="10">
    <location>
        <begin position="47"/>
        <end position="244"/>
    </location>
</feature>
<proteinExistence type="inferred from homology"/>
<dbReference type="GO" id="GO:0016773">
    <property type="term" value="F:phosphotransferase activity, alcohol group as acceptor"/>
    <property type="evidence" value="ECO:0007669"/>
    <property type="project" value="InterPro"/>
</dbReference>
<reference evidence="11 12" key="1">
    <citation type="journal article" date="2013" name="Int. J. Syst. Evol. Microbiol.">
        <title>Tumebacillus flagellatus sp. nov., an alpha-amylase/pullulanase-producing bacterium isolated from cassava wastewater.</title>
        <authorList>
            <person name="Wang Q."/>
            <person name="Xie N."/>
            <person name="Qin Y."/>
            <person name="Shen N."/>
            <person name="Zhu J."/>
            <person name="Mi H."/>
            <person name="Huang R."/>
        </authorList>
    </citation>
    <scope>NUCLEOTIDE SEQUENCE [LARGE SCALE GENOMIC DNA]</scope>
    <source>
        <strain evidence="11 12">GST4</strain>
    </source>
</reference>
<gene>
    <name evidence="11" type="ORF">EL26_13470</name>
</gene>
<dbReference type="eggNOG" id="COG3231">
    <property type="taxonomic scope" value="Bacteria"/>
</dbReference>
<dbReference type="RefSeq" id="WP_038089357.1">
    <property type="nucleotide sequence ID" value="NZ_JMIR01000018.1"/>
</dbReference>
<evidence type="ECO:0000256" key="5">
    <source>
        <dbReference type="ARBA" id="ARBA00022840"/>
    </source>
</evidence>
<dbReference type="PIRSF" id="PIRSF000706">
    <property type="entry name" value="Kanamycin_kin"/>
    <property type="match status" value="1"/>
</dbReference>
<dbReference type="GO" id="GO:0046872">
    <property type="term" value="F:metal ion binding"/>
    <property type="evidence" value="ECO:0007669"/>
    <property type="project" value="UniProtKB-KW"/>
</dbReference>
<evidence type="ECO:0000313" key="11">
    <source>
        <dbReference type="EMBL" id="KEO82754.1"/>
    </source>
</evidence>
<dbReference type="Gene3D" id="3.30.200.20">
    <property type="entry name" value="Phosphorylase Kinase, domain 1"/>
    <property type="match status" value="1"/>
</dbReference>
<dbReference type="InterPro" id="IPR024165">
    <property type="entry name" value="Kan/Strep_kinase"/>
</dbReference>
<evidence type="ECO:0000256" key="8">
    <source>
        <dbReference type="PIRSR" id="PIRSR000706-1"/>
    </source>
</evidence>
<keyword evidence="3 7" id="KW-0547">Nucleotide-binding</keyword>
<dbReference type="EMBL" id="JMIR01000018">
    <property type="protein sequence ID" value="KEO82754.1"/>
    <property type="molecule type" value="Genomic_DNA"/>
</dbReference>
<sequence>MNQTFREVIGNCRWEELTVGCSGATLHRLIGLEGQPTRYLKMMSRLAGSDLAFEAERTRWAAQFLPAPDVLDFREEGVFEYLLMSEVPGVHAADEHFAGRAADIVPLLAAGLRRVHETLPVNLCPYDMRTDVLLQVAKINLHSGLMEEGIENPEAELQELIQSRPETTEQDLVVIHGDYSFPNVMLTPAGDAVSGYVDWGALGTADRYLDLAIAVKSVVYNVGESWVPVFLKSYAPDVDLRKLEWFRRVNRFL</sequence>
<name>A0A074LNS5_9BACL</name>
<dbReference type="GO" id="GO:0016301">
    <property type="term" value="F:kinase activity"/>
    <property type="evidence" value="ECO:0007669"/>
    <property type="project" value="UniProtKB-KW"/>
</dbReference>
<evidence type="ECO:0000256" key="6">
    <source>
        <dbReference type="ARBA" id="ARBA00023251"/>
    </source>
</evidence>
<evidence type="ECO:0000256" key="7">
    <source>
        <dbReference type="PIRNR" id="PIRNR000706"/>
    </source>
</evidence>
<dbReference type="Gene3D" id="3.90.1200.10">
    <property type="match status" value="1"/>
</dbReference>
<dbReference type="Proteomes" id="UP000027931">
    <property type="component" value="Unassembled WGS sequence"/>
</dbReference>
<feature type="active site" description="Proton acceptor" evidence="8">
    <location>
        <position position="178"/>
    </location>
</feature>
<dbReference type="SUPFAM" id="SSF56112">
    <property type="entry name" value="Protein kinase-like (PK-like)"/>
    <property type="match status" value="1"/>
</dbReference>
<evidence type="ECO:0000256" key="3">
    <source>
        <dbReference type="ARBA" id="ARBA00022741"/>
    </source>
</evidence>
<comment type="caution">
    <text evidence="11">The sequence shown here is derived from an EMBL/GenBank/DDBJ whole genome shotgun (WGS) entry which is preliminary data.</text>
</comment>
<dbReference type="Pfam" id="PF01636">
    <property type="entry name" value="APH"/>
    <property type="match status" value="1"/>
</dbReference>
<dbReference type="GO" id="GO:0005524">
    <property type="term" value="F:ATP binding"/>
    <property type="evidence" value="ECO:0007669"/>
    <property type="project" value="UniProtKB-KW"/>
</dbReference>